<proteinExistence type="predicted"/>
<sequence>MSVLLHARMDAHWKAVGAISCGGNHIAIVHRQGVEPRNLMPDFRLLVIRPGEERWHLTAPMTRALANDLLKEARRCLETTGVLRPFYKRSLVHARETTPARFEEHRRVQRKRIEDEETRRVLASNPLFGIF</sequence>
<dbReference type="EMBL" id="WMIG01000013">
    <property type="protein sequence ID" value="MTH61144.1"/>
    <property type="molecule type" value="Genomic_DNA"/>
</dbReference>
<dbReference type="AlphaFoldDB" id="A0A844HRT4"/>
<gene>
    <name evidence="1" type="ORF">GL300_18195</name>
</gene>
<keyword evidence="2" id="KW-1185">Reference proteome</keyword>
<name>A0A844HRT4_9RHOB</name>
<protein>
    <submittedName>
        <fullName evidence="1">Uncharacterized protein</fullName>
    </submittedName>
</protein>
<dbReference type="RefSeq" id="WP_155041086.1">
    <property type="nucleotide sequence ID" value="NZ_WMIG01000013.1"/>
</dbReference>
<reference evidence="1 2" key="1">
    <citation type="submission" date="2019-11" db="EMBL/GenBank/DDBJ databases">
        <authorList>
            <person name="Dong K."/>
        </authorList>
    </citation>
    <scope>NUCLEOTIDE SEQUENCE [LARGE SCALE GENOMIC DNA]</scope>
    <source>
        <strain evidence="1 2">NBRC 112902</strain>
    </source>
</reference>
<dbReference type="Proteomes" id="UP000449846">
    <property type="component" value="Unassembled WGS sequence"/>
</dbReference>
<comment type="caution">
    <text evidence="1">The sequence shown here is derived from an EMBL/GenBank/DDBJ whole genome shotgun (WGS) entry which is preliminary data.</text>
</comment>
<accession>A0A844HRT4</accession>
<organism evidence="1 2">
    <name type="scientific">Paracoccus litorisediminis</name>
    <dbReference type="NCBI Taxonomy" id="2006130"/>
    <lineage>
        <taxon>Bacteria</taxon>
        <taxon>Pseudomonadati</taxon>
        <taxon>Pseudomonadota</taxon>
        <taxon>Alphaproteobacteria</taxon>
        <taxon>Rhodobacterales</taxon>
        <taxon>Paracoccaceae</taxon>
        <taxon>Paracoccus</taxon>
    </lineage>
</organism>
<evidence type="ECO:0000313" key="2">
    <source>
        <dbReference type="Proteomes" id="UP000449846"/>
    </source>
</evidence>
<evidence type="ECO:0000313" key="1">
    <source>
        <dbReference type="EMBL" id="MTH61144.1"/>
    </source>
</evidence>